<dbReference type="AlphaFoldDB" id="A0A9X3F6Y6"/>
<dbReference type="Pfam" id="PF04390">
    <property type="entry name" value="LptE"/>
    <property type="match status" value="1"/>
</dbReference>
<reference evidence="1" key="1">
    <citation type="submission" date="2022-11" db="EMBL/GenBank/DDBJ databases">
        <title>Marilongibacter aestuarii gen. nov., sp. nov., isolated from tidal flat sediment.</title>
        <authorList>
            <person name="Jiayan W."/>
        </authorList>
    </citation>
    <scope>NUCLEOTIDE SEQUENCE</scope>
    <source>
        <strain evidence="1">Z1-6</strain>
    </source>
</reference>
<comment type="caution">
    <text evidence="1">The sequence shown here is derived from an EMBL/GenBank/DDBJ whole genome shotgun (WGS) entry which is preliminary data.</text>
</comment>
<keyword evidence="2" id="KW-1185">Reference proteome</keyword>
<organism evidence="1 2">
    <name type="scientific">Draconibacterium aestuarii</name>
    <dbReference type="NCBI Taxonomy" id="2998507"/>
    <lineage>
        <taxon>Bacteria</taxon>
        <taxon>Pseudomonadati</taxon>
        <taxon>Bacteroidota</taxon>
        <taxon>Bacteroidia</taxon>
        <taxon>Marinilabiliales</taxon>
        <taxon>Prolixibacteraceae</taxon>
        <taxon>Draconibacterium</taxon>
    </lineage>
</organism>
<proteinExistence type="predicted"/>
<dbReference type="GO" id="GO:0019867">
    <property type="term" value="C:outer membrane"/>
    <property type="evidence" value="ECO:0007669"/>
    <property type="project" value="InterPro"/>
</dbReference>
<dbReference type="Proteomes" id="UP001145087">
    <property type="component" value="Unassembled WGS sequence"/>
</dbReference>
<evidence type="ECO:0000313" key="1">
    <source>
        <dbReference type="EMBL" id="MCY1721435.1"/>
    </source>
</evidence>
<dbReference type="InterPro" id="IPR007485">
    <property type="entry name" value="LPS_assembly_LptE"/>
</dbReference>
<dbReference type="PROSITE" id="PS51257">
    <property type="entry name" value="PROKAR_LIPOPROTEIN"/>
    <property type="match status" value="1"/>
</dbReference>
<accession>A0A9X3F6Y6</accession>
<gene>
    <name evidence="1" type="ORF">OU798_13850</name>
</gene>
<dbReference type="EMBL" id="JAPOHD010000027">
    <property type="protein sequence ID" value="MCY1721435.1"/>
    <property type="molecule type" value="Genomic_DNA"/>
</dbReference>
<name>A0A9X3F6Y6_9BACT</name>
<dbReference type="GO" id="GO:0043165">
    <property type="term" value="P:Gram-negative-bacterium-type cell outer membrane assembly"/>
    <property type="evidence" value="ECO:0007669"/>
    <property type="project" value="InterPro"/>
</dbReference>
<evidence type="ECO:0000313" key="2">
    <source>
        <dbReference type="Proteomes" id="UP001145087"/>
    </source>
</evidence>
<sequence>MVRRYILVALTAFIIGSIIYSCKVNYSFTGANLSPAVKTFSVYFFQNRARLINPTLSQNFTEQLRERLERQTSLNELSENGDIEYEGQITGYEFRPMSIQKDDLSAQTRLTVTVKVKFTNHKEPDQDFEKTFSAYEDFDSNLPISSVEDELTAEIIEKLHEDIFNATIANW</sequence>
<dbReference type="RefSeq" id="WP_343333764.1">
    <property type="nucleotide sequence ID" value="NZ_JAPOHD010000027.1"/>
</dbReference>
<protein>
    <submittedName>
        <fullName evidence="1">LptE family protein</fullName>
    </submittedName>
</protein>